<dbReference type="InterPro" id="IPR005031">
    <property type="entry name" value="COQ10_START"/>
</dbReference>
<keyword evidence="4" id="KW-1185">Reference proteome</keyword>
<evidence type="ECO:0000259" key="2">
    <source>
        <dbReference type="Pfam" id="PF03364"/>
    </source>
</evidence>
<dbReference type="SUPFAM" id="SSF55961">
    <property type="entry name" value="Bet v1-like"/>
    <property type="match status" value="1"/>
</dbReference>
<feature type="region of interest" description="Disordered" evidence="1">
    <location>
        <begin position="75"/>
        <end position="95"/>
    </location>
</feature>
<dbReference type="PANTHER" id="PTHR33824">
    <property type="entry name" value="POLYKETIDE CYCLASE/DEHYDRASE AND LIPID TRANSPORT SUPERFAMILY PROTEIN"/>
    <property type="match status" value="1"/>
</dbReference>
<dbReference type="PANTHER" id="PTHR33824:SF7">
    <property type="entry name" value="POLYKETIDE CYCLASE_DEHYDRASE AND LIPID TRANSPORT SUPERFAMILY PROTEIN"/>
    <property type="match status" value="1"/>
</dbReference>
<gene>
    <name evidence="3" type="ORF">BC739_001486</name>
</gene>
<evidence type="ECO:0000313" key="4">
    <source>
        <dbReference type="Proteomes" id="UP000517916"/>
    </source>
</evidence>
<evidence type="ECO:0000256" key="1">
    <source>
        <dbReference type="SAM" id="MobiDB-lite"/>
    </source>
</evidence>
<accession>A0ABR6BBN8</accession>
<sequence>MPTISEHVDVQVPVRTAYEQWAHFESFPSFMAGVDRVRRLNSSTMHWETSIGGLHREFDAQITELSPGRIAWRSEDGAEHSGEVTFESTSDSSSRVSLRMEYEPHGLTEKAGAALGVLTRRVHGDLQRFKEVVERGGTEQVTGPEDTPNFYSHTVFPGPLGNPPLQGRRIEEP</sequence>
<feature type="region of interest" description="Disordered" evidence="1">
    <location>
        <begin position="136"/>
        <end position="173"/>
    </location>
</feature>
<dbReference type="Gene3D" id="3.30.530.20">
    <property type="match status" value="1"/>
</dbReference>
<dbReference type="EMBL" id="JACJID010000001">
    <property type="protein sequence ID" value="MBA8924289.1"/>
    <property type="molecule type" value="Genomic_DNA"/>
</dbReference>
<feature type="domain" description="Coenzyme Q-binding protein COQ10 START" evidence="2">
    <location>
        <begin position="10"/>
        <end position="129"/>
    </location>
</feature>
<reference evidence="3 4" key="1">
    <citation type="submission" date="2020-08" db="EMBL/GenBank/DDBJ databases">
        <title>Genomic Encyclopedia of Archaeal and Bacterial Type Strains, Phase II (KMG-II): from individual species to whole genera.</title>
        <authorList>
            <person name="Goeker M."/>
        </authorList>
    </citation>
    <scope>NUCLEOTIDE SEQUENCE [LARGE SCALE GENOMIC DNA]</scope>
    <source>
        <strain evidence="3 4">DSM 43850</strain>
    </source>
</reference>
<dbReference type="Proteomes" id="UP000517916">
    <property type="component" value="Unassembled WGS sequence"/>
</dbReference>
<name>A0ABR6BBN8_9PSEU</name>
<proteinExistence type="predicted"/>
<organism evidence="3 4">
    <name type="scientific">Kutzneria viridogrisea</name>
    <dbReference type="NCBI Taxonomy" id="47990"/>
    <lineage>
        <taxon>Bacteria</taxon>
        <taxon>Bacillati</taxon>
        <taxon>Actinomycetota</taxon>
        <taxon>Actinomycetes</taxon>
        <taxon>Pseudonocardiales</taxon>
        <taxon>Pseudonocardiaceae</taxon>
        <taxon>Kutzneria</taxon>
    </lineage>
</organism>
<dbReference type="CDD" id="cd07817">
    <property type="entry name" value="SRPBCC_8"/>
    <property type="match status" value="1"/>
</dbReference>
<dbReference type="InterPro" id="IPR047137">
    <property type="entry name" value="ORF3"/>
</dbReference>
<comment type="caution">
    <text evidence="3">The sequence shown here is derived from an EMBL/GenBank/DDBJ whole genome shotgun (WGS) entry which is preliminary data.</text>
</comment>
<dbReference type="Pfam" id="PF03364">
    <property type="entry name" value="Polyketide_cyc"/>
    <property type="match status" value="1"/>
</dbReference>
<evidence type="ECO:0000313" key="3">
    <source>
        <dbReference type="EMBL" id="MBA8924289.1"/>
    </source>
</evidence>
<dbReference type="InterPro" id="IPR023393">
    <property type="entry name" value="START-like_dom_sf"/>
</dbReference>
<dbReference type="RefSeq" id="WP_182836683.1">
    <property type="nucleotide sequence ID" value="NZ_BAAABQ010000007.1"/>
</dbReference>
<protein>
    <submittedName>
        <fullName evidence="3">Membrane protein</fullName>
    </submittedName>
</protein>